<evidence type="ECO:0000313" key="16">
    <source>
        <dbReference type="EMBL" id="CAE0758910.1"/>
    </source>
</evidence>
<protein>
    <recommendedName>
        <fullName evidence="2">non-specific serine/threonine protein kinase</fullName>
        <ecNumber evidence="2">2.7.11.1</ecNumber>
    </recommendedName>
</protein>
<evidence type="ECO:0000256" key="1">
    <source>
        <dbReference type="ARBA" id="ARBA00006234"/>
    </source>
</evidence>
<keyword evidence="5" id="KW-0808">Transferase</keyword>
<gene>
    <name evidence="16" type="ORF">PCAR00345_LOCUS11504</name>
</gene>
<feature type="domain" description="UBA" evidence="14">
    <location>
        <begin position="283"/>
        <end position="324"/>
    </location>
</feature>
<name>A0A7S4B9M5_CHRCT</name>
<organism evidence="16">
    <name type="scientific">Chrysotila carterae</name>
    <name type="common">Marine alga</name>
    <name type="synonym">Syracosphaera carterae</name>
    <dbReference type="NCBI Taxonomy" id="13221"/>
    <lineage>
        <taxon>Eukaryota</taxon>
        <taxon>Haptista</taxon>
        <taxon>Haptophyta</taxon>
        <taxon>Prymnesiophyceae</taxon>
        <taxon>Isochrysidales</taxon>
        <taxon>Isochrysidaceae</taxon>
        <taxon>Chrysotila</taxon>
    </lineage>
</organism>
<evidence type="ECO:0000259" key="14">
    <source>
        <dbReference type="PROSITE" id="PS50030"/>
    </source>
</evidence>
<dbReference type="InterPro" id="IPR008271">
    <property type="entry name" value="Ser/Thr_kinase_AS"/>
</dbReference>
<keyword evidence="8 11" id="KW-0067">ATP-binding</keyword>
<evidence type="ECO:0000256" key="6">
    <source>
        <dbReference type="ARBA" id="ARBA00022741"/>
    </source>
</evidence>
<evidence type="ECO:0000256" key="3">
    <source>
        <dbReference type="ARBA" id="ARBA00022527"/>
    </source>
</evidence>
<evidence type="ECO:0000256" key="9">
    <source>
        <dbReference type="ARBA" id="ARBA00047899"/>
    </source>
</evidence>
<comment type="catalytic activity">
    <reaction evidence="9">
        <text>L-threonyl-[protein] + ATP = O-phospho-L-threonyl-[protein] + ADP + H(+)</text>
        <dbReference type="Rhea" id="RHEA:46608"/>
        <dbReference type="Rhea" id="RHEA-COMP:11060"/>
        <dbReference type="Rhea" id="RHEA-COMP:11605"/>
        <dbReference type="ChEBI" id="CHEBI:15378"/>
        <dbReference type="ChEBI" id="CHEBI:30013"/>
        <dbReference type="ChEBI" id="CHEBI:30616"/>
        <dbReference type="ChEBI" id="CHEBI:61977"/>
        <dbReference type="ChEBI" id="CHEBI:456216"/>
        <dbReference type="EC" id="2.7.11.1"/>
    </reaction>
</comment>
<evidence type="ECO:0000256" key="4">
    <source>
        <dbReference type="ARBA" id="ARBA00022553"/>
    </source>
</evidence>
<feature type="domain" description="KA1" evidence="15">
    <location>
        <begin position="450"/>
        <end position="498"/>
    </location>
</feature>
<proteinExistence type="inferred from homology"/>
<dbReference type="Gene3D" id="1.10.510.10">
    <property type="entry name" value="Transferase(Phosphotransferase) domain 1"/>
    <property type="match status" value="1"/>
</dbReference>
<dbReference type="CDD" id="cd12122">
    <property type="entry name" value="AMPKA_C"/>
    <property type="match status" value="1"/>
</dbReference>
<dbReference type="GO" id="GO:0035556">
    <property type="term" value="P:intracellular signal transduction"/>
    <property type="evidence" value="ECO:0007669"/>
    <property type="project" value="TreeGrafter"/>
</dbReference>
<dbReference type="GO" id="GO:0120025">
    <property type="term" value="C:plasma membrane bounded cell projection"/>
    <property type="evidence" value="ECO:0007669"/>
    <property type="project" value="UniProtKB-ARBA"/>
</dbReference>
<dbReference type="InterPro" id="IPR032270">
    <property type="entry name" value="AMPK_C"/>
</dbReference>
<dbReference type="GO" id="GO:0004679">
    <property type="term" value="F:AMP-activated protein kinase activity"/>
    <property type="evidence" value="ECO:0007669"/>
    <property type="project" value="UniProtKB-ARBA"/>
</dbReference>
<keyword evidence="6 11" id="KW-0547">Nucleotide-binding</keyword>
<dbReference type="PANTHER" id="PTHR24346">
    <property type="entry name" value="MAP/MICROTUBULE AFFINITY-REGULATING KINASE"/>
    <property type="match status" value="1"/>
</dbReference>
<dbReference type="SMART" id="SM00220">
    <property type="entry name" value="S_TKc"/>
    <property type="match status" value="1"/>
</dbReference>
<dbReference type="Pfam" id="PF21147">
    <property type="entry name" value="AMPK_alpha_AID"/>
    <property type="match status" value="1"/>
</dbReference>
<dbReference type="EC" id="2.7.11.1" evidence="2"/>
<dbReference type="Pfam" id="PF16579">
    <property type="entry name" value="AdenylateSensor"/>
    <property type="match status" value="1"/>
</dbReference>
<dbReference type="PROSITE" id="PS00107">
    <property type="entry name" value="PROTEIN_KINASE_ATP"/>
    <property type="match status" value="1"/>
</dbReference>
<dbReference type="AlphaFoldDB" id="A0A7S4B9M5"/>
<dbReference type="PROSITE" id="PS50011">
    <property type="entry name" value="PROTEIN_KINASE_DOM"/>
    <property type="match status" value="1"/>
</dbReference>
<dbReference type="PANTHER" id="PTHR24346:SF82">
    <property type="entry name" value="KP78A-RELATED"/>
    <property type="match status" value="1"/>
</dbReference>
<dbReference type="InterPro" id="IPR049020">
    <property type="entry name" value="PRKAA1/2_AID"/>
</dbReference>
<dbReference type="GO" id="GO:0005737">
    <property type="term" value="C:cytoplasm"/>
    <property type="evidence" value="ECO:0007669"/>
    <property type="project" value="UniProtKB-ARBA"/>
</dbReference>
<dbReference type="Pfam" id="PF00069">
    <property type="entry name" value="Pkinase"/>
    <property type="match status" value="1"/>
</dbReference>
<evidence type="ECO:0000256" key="5">
    <source>
        <dbReference type="ARBA" id="ARBA00022679"/>
    </source>
</evidence>
<dbReference type="SUPFAM" id="SSF103243">
    <property type="entry name" value="KA1-like"/>
    <property type="match status" value="1"/>
</dbReference>
<evidence type="ECO:0000256" key="7">
    <source>
        <dbReference type="ARBA" id="ARBA00022777"/>
    </source>
</evidence>
<dbReference type="CDD" id="cd14079">
    <property type="entry name" value="STKc_AMPK_alpha"/>
    <property type="match status" value="1"/>
</dbReference>
<dbReference type="InterPro" id="IPR000719">
    <property type="entry name" value="Prot_kinase_dom"/>
</dbReference>
<keyword evidence="4" id="KW-0597">Phosphoprotein</keyword>
<evidence type="ECO:0000259" key="15">
    <source>
        <dbReference type="PROSITE" id="PS50032"/>
    </source>
</evidence>
<dbReference type="PROSITE" id="PS50030">
    <property type="entry name" value="UBA"/>
    <property type="match status" value="1"/>
</dbReference>
<dbReference type="InterPro" id="IPR017441">
    <property type="entry name" value="Protein_kinase_ATP_BS"/>
</dbReference>
<evidence type="ECO:0000256" key="11">
    <source>
        <dbReference type="PROSITE-ProRule" id="PRU10141"/>
    </source>
</evidence>
<sequence length="498" mass="56423">MSHIQRIGHYRLGKNLGIGSFGKVRLAEHQLTGHKVAIKILNRSRIRQLDMDEKVRREIKILKLFYHPHIIRLYEVIYTPGDIYMVMEYVPGGELFDFIVSNGRLAEPRARVMFQQLISGVEYCHGHMVVHRDLKPENLLLDSDQQLRIADFGLSNVMKDGDFFKTSCGSPNYAAPEVISGKLYAGPEVDVWSCGVILYALLCGSLPFDDENIPNLFKKIKGGIFTLPGHMSDDIKDLISRMLVVDPLQRITIPEIRRHRWFVDNLPLYLSVTPDQIMSQFRLIDQDVLMEVVMKIGFDREDLLQALQKQDRNQMTVAYYLILDNKRRKLLSSSPIMHATQAAAASAQEQAAAASAPQIHIPASRHGMSALPPAVNYAAQRAAAEHLQRRWHLGVQSSMAPADMMLEIFRALRVLRFEWKIVAQYSLKCRPCPQPPSQALDDHVAIDGSGLTARCKVKVGLQLYKIQEDSYLLDVRKVDGEILPFMDVCAMLLGELKL</sequence>
<accession>A0A7S4B9M5</accession>
<dbReference type="SUPFAM" id="SSF56112">
    <property type="entry name" value="Protein kinase-like (PK-like)"/>
    <property type="match status" value="1"/>
</dbReference>
<reference evidence="16" key="1">
    <citation type="submission" date="2021-01" db="EMBL/GenBank/DDBJ databases">
        <authorList>
            <person name="Corre E."/>
            <person name="Pelletier E."/>
            <person name="Niang G."/>
            <person name="Scheremetjew M."/>
            <person name="Finn R."/>
            <person name="Kale V."/>
            <person name="Holt S."/>
            <person name="Cochrane G."/>
            <person name="Meng A."/>
            <person name="Brown T."/>
            <person name="Cohen L."/>
        </authorList>
    </citation>
    <scope>NUCLEOTIDE SEQUENCE</scope>
    <source>
        <strain evidence="16">CCMP645</strain>
    </source>
</reference>
<dbReference type="InterPro" id="IPR028375">
    <property type="entry name" value="KA1/Ssp2_C"/>
</dbReference>
<keyword evidence="7" id="KW-0418">Kinase</keyword>
<evidence type="ECO:0000256" key="8">
    <source>
        <dbReference type="ARBA" id="ARBA00022840"/>
    </source>
</evidence>
<dbReference type="InterPro" id="IPR015940">
    <property type="entry name" value="UBA"/>
</dbReference>
<dbReference type="Gene3D" id="3.30.310.80">
    <property type="entry name" value="Kinase associated domain 1, KA1"/>
    <property type="match status" value="1"/>
</dbReference>
<feature type="domain" description="Protein kinase" evidence="13">
    <location>
        <begin position="10"/>
        <end position="262"/>
    </location>
</feature>
<dbReference type="InterPro" id="IPR001772">
    <property type="entry name" value="KA1_dom"/>
</dbReference>
<dbReference type="InterPro" id="IPR011009">
    <property type="entry name" value="Kinase-like_dom_sf"/>
</dbReference>
<dbReference type="PROSITE" id="PS50032">
    <property type="entry name" value="KA1"/>
    <property type="match status" value="1"/>
</dbReference>
<dbReference type="CDD" id="cd14335">
    <property type="entry name" value="UBA_SnRK1_plant"/>
    <property type="match status" value="1"/>
</dbReference>
<dbReference type="GO" id="GO:0005524">
    <property type="term" value="F:ATP binding"/>
    <property type="evidence" value="ECO:0007669"/>
    <property type="project" value="UniProtKB-UniRule"/>
</dbReference>
<feature type="binding site" evidence="11">
    <location>
        <position position="39"/>
    </location>
    <ligand>
        <name>ATP</name>
        <dbReference type="ChEBI" id="CHEBI:30616"/>
    </ligand>
</feature>
<evidence type="ECO:0000259" key="13">
    <source>
        <dbReference type="PROSITE" id="PS50011"/>
    </source>
</evidence>
<comment type="similarity">
    <text evidence="1">Belongs to the protein kinase superfamily. CAMK Ser/Thr protein kinase family. SNF1 subfamily.</text>
</comment>
<comment type="catalytic activity">
    <reaction evidence="10">
        <text>L-seryl-[protein] + ATP = O-phospho-L-seryl-[protein] + ADP + H(+)</text>
        <dbReference type="Rhea" id="RHEA:17989"/>
        <dbReference type="Rhea" id="RHEA-COMP:9863"/>
        <dbReference type="Rhea" id="RHEA-COMP:11604"/>
        <dbReference type="ChEBI" id="CHEBI:15378"/>
        <dbReference type="ChEBI" id="CHEBI:29999"/>
        <dbReference type="ChEBI" id="CHEBI:30616"/>
        <dbReference type="ChEBI" id="CHEBI:83421"/>
        <dbReference type="ChEBI" id="CHEBI:456216"/>
        <dbReference type="EC" id="2.7.11.1"/>
    </reaction>
</comment>
<dbReference type="EMBL" id="HBIZ01018404">
    <property type="protein sequence ID" value="CAE0758910.1"/>
    <property type="molecule type" value="Transcribed_RNA"/>
</dbReference>
<evidence type="ECO:0000256" key="2">
    <source>
        <dbReference type="ARBA" id="ARBA00012513"/>
    </source>
</evidence>
<dbReference type="FunFam" id="1.10.510.10:FF:000544">
    <property type="entry name" value="Non-specific serine/threonine protein kinase"/>
    <property type="match status" value="1"/>
</dbReference>
<keyword evidence="3 12" id="KW-0723">Serine/threonine-protein kinase</keyword>
<evidence type="ECO:0000256" key="10">
    <source>
        <dbReference type="ARBA" id="ARBA00048679"/>
    </source>
</evidence>
<dbReference type="FunFam" id="3.30.200.20:FF:000236">
    <property type="entry name" value="Non-specific serine/threonine protein kinase"/>
    <property type="match status" value="1"/>
</dbReference>
<evidence type="ECO:0000256" key="12">
    <source>
        <dbReference type="RuleBase" id="RU000304"/>
    </source>
</evidence>
<dbReference type="PROSITE" id="PS00108">
    <property type="entry name" value="PROTEIN_KINASE_ST"/>
    <property type="match status" value="1"/>
</dbReference>